<evidence type="ECO:0000256" key="4">
    <source>
        <dbReference type="ARBA" id="ARBA00022691"/>
    </source>
</evidence>
<evidence type="ECO:0000256" key="8">
    <source>
        <dbReference type="ARBA" id="ARBA00047571"/>
    </source>
</evidence>
<dbReference type="Pfam" id="PF01753">
    <property type="entry name" value="zf-MYND"/>
    <property type="match status" value="1"/>
</dbReference>
<dbReference type="GO" id="GO:0008270">
    <property type="term" value="F:zinc ion binding"/>
    <property type="evidence" value="ECO:0007669"/>
    <property type="project" value="UniProtKB-KW"/>
</dbReference>
<keyword evidence="14" id="KW-1185">Reference proteome</keyword>
<protein>
    <recommendedName>
        <fullName evidence="1">[histone H3]-lysine(4) N-trimethyltransferase</fullName>
        <ecNumber evidence="1">2.1.1.354</ecNumber>
    </recommendedName>
</protein>
<gene>
    <name evidence="13" type="ORF">PLEPLA_LOCUS23579</name>
</gene>
<evidence type="ECO:0000259" key="11">
    <source>
        <dbReference type="PROSITE" id="PS50280"/>
    </source>
</evidence>
<evidence type="ECO:0000313" key="14">
    <source>
        <dbReference type="Proteomes" id="UP001153269"/>
    </source>
</evidence>
<dbReference type="Gene3D" id="1.10.220.160">
    <property type="match status" value="1"/>
</dbReference>
<dbReference type="GO" id="GO:0005634">
    <property type="term" value="C:nucleus"/>
    <property type="evidence" value="ECO:0007669"/>
    <property type="project" value="TreeGrafter"/>
</dbReference>
<feature type="domain" description="MYND-type" evidence="12">
    <location>
        <begin position="214"/>
        <end position="252"/>
    </location>
</feature>
<dbReference type="PANTHER" id="PTHR12197">
    <property type="entry name" value="HISTONE-LYSINE N-METHYLTRANSFERASE SMYD"/>
    <property type="match status" value="1"/>
</dbReference>
<dbReference type="InterPro" id="IPR050869">
    <property type="entry name" value="H3K4_H4K5_MeTrfase"/>
</dbReference>
<dbReference type="SUPFAM" id="SSF82199">
    <property type="entry name" value="SET domain"/>
    <property type="match status" value="1"/>
</dbReference>
<keyword evidence="6 9" id="KW-0863">Zinc-finger</keyword>
<dbReference type="AlphaFoldDB" id="A0A9N7UR48"/>
<dbReference type="Gene3D" id="2.170.270.10">
    <property type="entry name" value="SET domain"/>
    <property type="match status" value="1"/>
</dbReference>
<evidence type="ECO:0000256" key="9">
    <source>
        <dbReference type="PROSITE-ProRule" id="PRU00134"/>
    </source>
</evidence>
<evidence type="ECO:0000313" key="13">
    <source>
        <dbReference type="EMBL" id="CAB1435509.1"/>
    </source>
</evidence>
<evidence type="ECO:0000256" key="1">
    <source>
        <dbReference type="ARBA" id="ARBA00012182"/>
    </source>
</evidence>
<dbReference type="PROSITE" id="PS50280">
    <property type="entry name" value="SET"/>
    <property type="match status" value="1"/>
</dbReference>
<proteinExistence type="predicted"/>
<comment type="catalytic activity">
    <reaction evidence="8">
        <text>L-lysyl(4)-[histone H3] + 3 S-adenosyl-L-methionine = N(6),N(6),N(6)-trimethyl-L-lysyl(4)-[histone H3] + 3 S-adenosyl-L-homocysteine + 3 H(+)</text>
        <dbReference type="Rhea" id="RHEA:60260"/>
        <dbReference type="Rhea" id="RHEA-COMP:15537"/>
        <dbReference type="Rhea" id="RHEA-COMP:15547"/>
        <dbReference type="ChEBI" id="CHEBI:15378"/>
        <dbReference type="ChEBI" id="CHEBI:29969"/>
        <dbReference type="ChEBI" id="CHEBI:57856"/>
        <dbReference type="ChEBI" id="CHEBI:59789"/>
        <dbReference type="ChEBI" id="CHEBI:61961"/>
        <dbReference type="EC" id="2.1.1.354"/>
    </reaction>
</comment>
<dbReference type="EMBL" id="CADEAL010001779">
    <property type="protein sequence ID" value="CAB1435509.1"/>
    <property type="molecule type" value="Genomic_DNA"/>
</dbReference>
<keyword evidence="2" id="KW-0489">Methyltransferase</keyword>
<evidence type="ECO:0000256" key="10">
    <source>
        <dbReference type="SAM" id="MobiDB-lite"/>
    </source>
</evidence>
<organism evidence="13 14">
    <name type="scientific">Pleuronectes platessa</name>
    <name type="common">European plaice</name>
    <dbReference type="NCBI Taxonomy" id="8262"/>
    <lineage>
        <taxon>Eukaryota</taxon>
        <taxon>Metazoa</taxon>
        <taxon>Chordata</taxon>
        <taxon>Craniata</taxon>
        <taxon>Vertebrata</taxon>
        <taxon>Euteleostomi</taxon>
        <taxon>Actinopterygii</taxon>
        <taxon>Neopterygii</taxon>
        <taxon>Teleostei</taxon>
        <taxon>Neoteleostei</taxon>
        <taxon>Acanthomorphata</taxon>
        <taxon>Carangaria</taxon>
        <taxon>Pleuronectiformes</taxon>
        <taxon>Pleuronectoidei</taxon>
        <taxon>Pleuronectidae</taxon>
        <taxon>Pleuronectes</taxon>
    </lineage>
</organism>
<evidence type="ECO:0000256" key="2">
    <source>
        <dbReference type="ARBA" id="ARBA00022603"/>
    </source>
</evidence>
<dbReference type="InterPro" id="IPR046341">
    <property type="entry name" value="SET_dom_sf"/>
</dbReference>
<feature type="domain" description="SET" evidence="11">
    <location>
        <begin position="169"/>
        <end position="403"/>
    </location>
</feature>
<keyword evidence="7" id="KW-0862">Zinc</keyword>
<evidence type="ECO:0000256" key="3">
    <source>
        <dbReference type="ARBA" id="ARBA00022679"/>
    </source>
</evidence>
<keyword evidence="3" id="KW-0808">Transferase</keyword>
<accession>A0A9N7UR48</accession>
<dbReference type="FunFam" id="2.170.270.10:FF:000013">
    <property type="entry name" value="Histone-lysine N-methyltransferase SMYD1 isoform 1"/>
    <property type="match status" value="1"/>
</dbReference>
<evidence type="ECO:0000259" key="12">
    <source>
        <dbReference type="PROSITE" id="PS50865"/>
    </source>
</evidence>
<dbReference type="EC" id="2.1.1.354" evidence="1"/>
<dbReference type="Gene3D" id="6.10.140.2220">
    <property type="match status" value="1"/>
</dbReference>
<name>A0A9N7UR48_PLEPL</name>
<evidence type="ECO:0000256" key="5">
    <source>
        <dbReference type="ARBA" id="ARBA00022723"/>
    </source>
</evidence>
<dbReference type="InterPro" id="IPR002893">
    <property type="entry name" value="Znf_MYND"/>
</dbReference>
<evidence type="ECO:0000256" key="7">
    <source>
        <dbReference type="ARBA" id="ARBA00022833"/>
    </source>
</evidence>
<keyword evidence="5" id="KW-0479">Metal-binding</keyword>
<reference evidence="13" key="1">
    <citation type="submission" date="2020-03" db="EMBL/GenBank/DDBJ databases">
        <authorList>
            <person name="Weist P."/>
        </authorList>
    </citation>
    <scope>NUCLEOTIDE SEQUENCE</scope>
</reference>
<comment type="caution">
    <text evidence="13">The sequence shown here is derived from an EMBL/GenBank/DDBJ whole genome shotgun (WGS) entry which is preliminary data.</text>
</comment>
<dbReference type="PROSITE" id="PS50865">
    <property type="entry name" value="ZF_MYND_2"/>
    <property type="match status" value="1"/>
</dbReference>
<dbReference type="PANTHER" id="PTHR12197:SF290">
    <property type="entry name" value="N-LYSINE METHYLTRANSFERASE SMYD2-B"/>
    <property type="match status" value="1"/>
</dbReference>
<keyword evidence="4" id="KW-0949">S-adenosyl-L-methionine</keyword>
<dbReference type="InterPro" id="IPR001214">
    <property type="entry name" value="SET_dom"/>
</dbReference>
<feature type="compositionally biased region" description="Basic and acidic residues" evidence="10">
    <location>
        <begin position="25"/>
        <end position="56"/>
    </location>
</feature>
<evidence type="ECO:0000256" key="6">
    <source>
        <dbReference type="ARBA" id="ARBA00022771"/>
    </source>
</evidence>
<dbReference type="GO" id="GO:0140999">
    <property type="term" value="F:histone H3K4 trimethyltransferase activity"/>
    <property type="evidence" value="ECO:0007669"/>
    <property type="project" value="UniProtKB-EC"/>
</dbReference>
<dbReference type="Proteomes" id="UP001153269">
    <property type="component" value="Unassembled WGS sequence"/>
</dbReference>
<feature type="region of interest" description="Disordered" evidence="10">
    <location>
        <begin position="1"/>
        <end position="94"/>
    </location>
</feature>
<feature type="compositionally biased region" description="Basic and acidic residues" evidence="10">
    <location>
        <begin position="64"/>
        <end position="94"/>
    </location>
</feature>
<dbReference type="Pfam" id="PF00856">
    <property type="entry name" value="SET"/>
    <property type="match status" value="1"/>
</dbReference>
<sequence>MLNLEADTRIPFSRTAEEDSEKEEEVGRQAEEQDEGKTENRGRVSRERWLEEEGMMKETAVSVFERHESELDYKHGAKGAKRSDEPRPEEKERKRETEIIFIKIIPSDKARNQYSGVTGSSWRLFGSPSSSPPEHDTGPLAAAASAAMNNKLSPTETNRRQDTMTGRIEGLERFESPGKGRGLRVSRAFKAGELLFSSPAYSYVLTAKERGCYCEFCFNRKNGLAKCGKCRKAFYCNVKCQKGDWAMHKLECSAMNAFGENWCPSETSRLVARILAKKKTQKERCLSEKILLIEDVQSHVEDVDNQKREMTESDIAGLYRFFSKHLDFPDHKELLTLFSQVACNGFTIEDDELSHLGTAIYPDVALINHSCLHSVIVTYKGTSAEIRAVRDMKPGDEVLISYIDLLYPTDDRNSRLRESYYFTCDCQECKTQSKDKKKLKVRKRSDPIEPEVVSNMVRYARKSIREFRAFKHVKYIL</sequence>
<dbReference type="GO" id="GO:0032259">
    <property type="term" value="P:methylation"/>
    <property type="evidence" value="ECO:0007669"/>
    <property type="project" value="UniProtKB-KW"/>
</dbReference>